<dbReference type="Proteomes" id="UP000612282">
    <property type="component" value="Unassembled WGS sequence"/>
</dbReference>
<dbReference type="InterPro" id="IPR036388">
    <property type="entry name" value="WH-like_DNA-bd_sf"/>
</dbReference>
<dbReference type="Gene3D" id="1.25.40.10">
    <property type="entry name" value="Tetratricopeptide repeat domain"/>
    <property type="match status" value="2"/>
</dbReference>
<comment type="similarity">
    <text evidence="1">Belongs to the AfsR/DnrI/RedD regulatory family.</text>
</comment>
<keyword evidence="2" id="KW-0805">Transcription regulation</keyword>
<name>A0ABQ3XEG8_9ACTN</name>
<comment type="caution">
    <text evidence="7">The sequence shown here is derived from an EMBL/GenBank/DDBJ whole genome shotgun (WGS) entry which is preliminary data.</text>
</comment>
<keyword evidence="3 5" id="KW-0238">DNA-binding</keyword>
<evidence type="ECO:0000256" key="2">
    <source>
        <dbReference type="ARBA" id="ARBA00023015"/>
    </source>
</evidence>
<gene>
    <name evidence="7" type="ORF">Aco03nite_052760</name>
</gene>
<dbReference type="Gene3D" id="1.10.10.10">
    <property type="entry name" value="Winged helix-like DNA-binding domain superfamily/Winged helix DNA-binding domain"/>
    <property type="match status" value="1"/>
</dbReference>
<proteinExistence type="inferred from homology"/>
<protein>
    <submittedName>
        <fullName evidence="7">SARP family transcriptional regulator</fullName>
    </submittedName>
</protein>
<dbReference type="InterPro" id="IPR016032">
    <property type="entry name" value="Sig_transdc_resp-reg_C-effctor"/>
</dbReference>
<evidence type="ECO:0000313" key="7">
    <source>
        <dbReference type="EMBL" id="GID56872.1"/>
    </source>
</evidence>
<dbReference type="SMART" id="SM00862">
    <property type="entry name" value="Trans_reg_C"/>
    <property type="match status" value="1"/>
</dbReference>
<dbReference type="InterPro" id="IPR027417">
    <property type="entry name" value="P-loop_NTPase"/>
</dbReference>
<feature type="DNA-binding region" description="OmpR/PhoB-type" evidence="5">
    <location>
        <begin position="1"/>
        <end position="88"/>
    </location>
</feature>
<evidence type="ECO:0000256" key="1">
    <source>
        <dbReference type="ARBA" id="ARBA00005820"/>
    </source>
</evidence>
<keyword evidence="8" id="KW-1185">Reference proteome</keyword>
<evidence type="ECO:0000313" key="8">
    <source>
        <dbReference type="Proteomes" id="UP000612282"/>
    </source>
</evidence>
<dbReference type="PANTHER" id="PTHR35807:SF1">
    <property type="entry name" value="TRANSCRIPTIONAL REGULATOR REDD"/>
    <property type="match status" value="1"/>
</dbReference>
<dbReference type="SMART" id="SM01043">
    <property type="entry name" value="BTAD"/>
    <property type="match status" value="1"/>
</dbReference>
<evidence type="ECO:0000256" key="3">
    <source>
        <dbReference type="ARBA" id="ARBA00023125"/>
    </source>
</evidence>
<sequence>MRMSVLGLVRAWRGETELVLGQPRQRMLFAVLATAGRPVGRDEIIAAVWGANPPTTAAGSVHTYVSGLRRTLGRDRIVSGPAGYTLVVHPGELDRDEFDRLCEQAAHNDAPAAVSLLDRALGLWQGEAFAGLNGHWVEEERALLTERRLTAVVQRSRALTELNDDSAVAELGDLTGTHPLHEPLHEVLMLALIRAGRAGEAEQVFQRIRRALRAELGVDPGPALRGLHEHLQAGPRPAPVPVAAPAGRGAEIDRLRTLAGALTVGRGGSVWIEGEPGSGKSLLLDAAFADPGVRVVRVAGSENDEDALVPVLTRILGQLRESGAASSLILIVDDLQWTGACEILLLDQLVALTARLPLLVVTASRTAPANQDLARLRRGPVIRLGPLPADVLETLLAEIVGAPLGPRLATIVPLSGGNPRYARGLAIAQLLREVIEMRDGRADLPPAASIEPPRALLAEIRGTVEVLAEPVQEALRTAALLGPAFGVDDLMAVAGDTSLDLLDHLAEALTAGVVVEYGRKLAFHPPLLRQALYDGVPVAVRPVLHRHLAEVLTRAGSQATLVAGQLIAAAPIVDDWVLTWLSGNHEEVARHDPAVAADLIRQVLGSGLPDPATRQSLTVALVKAEFRRGRFPLAESEEAIRQATRVKERAGLRQLVASMADQHGDRATAIRVLEEGLADPDTPDVWRWRHRSYLARVRRGPLPDPDRAGTATVSATAAEQEHEAMIAWKTRWLTATVRRDHEQALAYVDSALELVRGSARNPTFVLDLYGRRMFTLHNLDRLDEAELSVREATRFAARHRLQSSTVLTAPVAIQQYWHGRWVDSLHDEGGGPLRHAVATLVAGHRGATDLARAHLEAAEAALATEAECECPDYLLAARSLVAEQRGRPEEALLLFGSLLEPGNAPLVVRHQWLPWVTRLALRVGRPDVARRAAAICAEEAERDPRPGRAAWASGRCRALLTGDPAPALAAAAHYQRVGRRPERAGALEDAAVLLAASRRPHDAARTGADSFALYGTFGASWDQGRLLRRLAEYGVEPPPAP</sequence>
<dbReference type="SUPFAM" id="SSF46894">
    <property type="entry name" value="C-terminal effector domain of the bipartite response regulators"/>
    <property type="match status" value="1"/>
</dbReference>
<accession>A0ABQ3XEG8</accession>
<dbReference type="CDD" id="cd15831">
    <property type="entry name" value="BTAD"/>
    <property type="match status" value="1"/>
</dbReference>
<dbReference type="InterPro" id="IPR051677">
    <property type="entry name" value="AfsR-DnrI-RedD_regulator"/>
</dbReference>
<dbReference type="InterPro" id="IPR001867">
    <property type="entry name" value="OmpR/PhoB-type_DNA-bd"/>
</dbReference>
<evidence type="ECO:0000256" key="4">
    <source>
        <dbReference type="ARBA" id="ARBA00023163"/>
    </source>
</evidence>
<dbReference type="InterPro" id="IPR011990">
    <property type="entry name" value="TPR-like_helical_dom_sf"/>
</dbReference>
<organism evidence="7 8">
    <name type="scientific">Actinoplanes couchii</name>
    <dbReference type="NCBI Taxonomy" id="403638"/>
    <lineage>
        <taxon>Bacteria</taxon>
        <taxon>Bacillati</taxon>
        <taxon>Actinomycetota</taxon>
        <taxon>Actinomycetes</taxon>
        <taxon>Micromonosporales</taxon>
        <taxon>Micromonosporaceae</taxon>
        <taxon>Actinoplanes</taxon>
    </lineage>
</organism>
<feature type="domain" description="OmpR/PhoB-type" evidence="6">
    <location>
        <begin position="1"/>
        <end position="88"/>
    </location>
</feature>
<reference evidence="7 8" key="1">
    <citation type="submission" date="2021-01" db="EMBL/GenBank/DDBJ databases">
        <title>Whole genome shotgun sequence of Actinoplanes couchii NBRC 106145.</title>
        <authorList>
            <person name="Komaki H."/>
            <person name="Tamura T."/>
        </authorList>
    </citation>
    <scope>NUCLEOTIDE SEQUENCE [LARGE SCALE GENOMIC DNA]</scope>
    <source>
        <strain evidence="7 8">NBRC 106145</strain>
    </source>
</reference>
<dbReference type="InterPro" id="IPR005158">
    <property type="entry name" value="BTAD"/>
</dbReference>
<dbReference type="EMBL" id="BOMG01000064">
    <property type="protein sequence ID" value="GID56872.1"/>
    <property type="molecule type" value="Genomic_DNA"/>
</dbReference>
<evidence type="ECO:0000259" key="6">
    <source>
        <dbReference type="PROSITE" id="PS51755"/>
    </source>
</evidence>
<dbReference type="SUPFAM" id="SSF52540">
    <property type="entry name" value="P-loop containing nucleoside triphosphate hydrolases"/>
    <property type="match status" value="1"/>
</dbReference>
<evidence type="ECO:0000256" key="5">
    <source>
        <dbReference type="PROSITE-ProRule" id="PRU01091"/>
    </source>
</evidence>
<dbReference type="Pfam" id="PF03704">
    <property type="entry name" value="BTAD"/>
    <property type="match status" value="1"/>
</dbReference>
<keyword evidence="4" id="KW-0804">Transcription</keyword>
<dbReference type="PANTHER" id="PTHR35807">
    <property type="entry name" value="TRANSCRIPTIONAL REGULATOR REDD-RELATED"/>
    <property type="match status" value="1"/>
</dbReference>
<dbReference type="SUPFAM" id="SSF48452">
    <property type="entry name" value="TPR-like"/>
    <property type="match status" value="1"/>
</dbReference>
<dbReference type="PROSITE" id="PS51755">
    <property type="entry name" value="OMPR_PHOB"/>
    <property type="match status" value="1"/>
</dbReference>